<dbReference type="AlphaFoldDB" id="A0A1J7JAX8"/>
<keyword evidence="7" id="KW-1185">Reference proteome</keyword>
<evidence type="ECO:0000256" key="2">
    <source>
        <dbReference type="ARBA" id="ARBA00022827"/>
    </source>
</evidence>
<dbReference type="Gene3D" id="3.50.50.60">
    <property type="entry name" value="FAD/NAD(P)-binding domain"/>
    <property type="match status" value="1"/>
</dbReference>
<proteinExistence type="predicted"/>
<dbReference type="Pfam" id="PF01494">
    <property type="entry name" value="FAD_binding_3"/>
    <property type="match status" value="2"/>
</dbReference>
<gene>
    <name evidence="6" type="ORF">CONLIGDRAFT_613606</name>
</gene>
<sequence>MNTPVIAIIGAGPCGLTLARLFECKGIDYVVYERDESPESNRNGGSLDIHGDTGQLALRECGLFDKFMQRARYEDTVFAIADKAGERLLELGQGRDAPEIDRTDLRQILLDSIPEDKIKWGHALKSATPGNDKSPVLRFANDTEFSGFKLIVGADGAWSKVRPMVTRATPMYTGKSFIVSTIHHANPLYETIASKVKAGSSLSIGCGKYIMIQRQGDGSYRISFGLQAPEGFFRNGSVDLQDTEATRRVLLLQFYADWSDEYKDLVRYSTDFCAWPLYSLSPEDMGWESMQGVTLAGDAAHLAYPGGEGVNVAMTDSLKLASKIAEHGVNHIAQAVQEYEADMFSRAIDAITESKAMENVMYSENPQAFVDHICA</sequence>
<feature type="domain" description="FAD-binding" evidence="5">
    <location>
        <begin position="3"/>
        <end position="167"/>
    </location>
</feature>
<dbReference type="PRINTS" id="PR00420">
    <property type="entry name" value="RNGMNOXGNASE"/>
</dbReference>
<reference evidence="6 7" key="1">
    <citation type="submission" date="2016-10" db="EMBL/GenBank/DDBJ databases">
        <title>Draft genome sequence of Coniochaeta ligniaria NRRL30616, a lignocellulolytic fungus for bioabatement of inhibitors in plant biomass hydrolysates.</title>
        <authorList>
            <consortium name="DOE Joint Genome Institute"/>
            <person name="Jimenez D.J."/>
            <person name="Hector R.E."/>
            <person name="Riley R."/>
            <person name="Sun H."/>
            <person name="Grigoriev I.V."/>
            <person name="Van Elsas J.D."/>
            <person name="Nichols N.N."/>
        </authorList>
    </citation>
    <scope>NUCLEOTIDE SEQUENCE [LARGE SCALE GENOMIC DNA]</scope>
    <source>
        <strain evidence="6 7">NRRL 30616</strain>
    </source>
</reference>
<evidence type="ECO:0000313" key="7">
    <source>
        <dbReference type="Proteomes" id="UP000182658"/>
    </source>
</evidence>
<dbReference type="InterPro" id="IPR036188">
    <property type="entry name" value="FAD/NAD-bd_sf"/>
</dbReference>
<dbReference type="InterPro" id="IPR002938">
    <property type="entry name" value="FAD-bd"/>
</dbReference>
<dbReference type="PANTHER" id="PTHR46972">
    <property type="entry name" value="MONOOXYGENASE ASQM-RELATED"/>
    <property type="match status" value="1"/>
</dbReference>
<evidence type="ECO:0000256" key="1">
    <source>
        <dbReference type="ARBA" id="ARBA00022630"/>
    </source>
</evidence>
<organism evidence="6 7">
    <name type="scientific">Coniochaeta ligniaria NRRL 30616</name>
    <dbReference type="NCBI Taxonomy" id="1408157"/>
    <lineage>
        <taxon>Eukaryota</taxon>
        <taxon>Fungi</taxon>
        <taxon>Dikarya</taxon>
        <taxon>Ascomycota</taxon>
        <taxon>Pezizomycotina</taxon>
        <taxon>Sordariomycetes</taxon>
        <taxon>Sordariomycetidae</taxon>
        <taxon>Coniochaetales</taxon>
        <taxon>Coniochaetaceae</taxon>
        <taxon>Coniochaeta</taxon>
    </lineage>
</organism>
<name>A0A1J7JAX8_9PEZI</name>
<feature type="domain" description="FAD-binding" evidence="5">
    <location>
        <begin position="292"/>
        <end position="327"/>
    </location>
</feature>
<dbReference type="Proteomes" id="UP000182658">
    <property type="component" value="Unassembled WGS sequence"/>
</dbReference>
<keyword evidence="2" id="KW-0274">FAD</keyword>
<accession>A0A1J7JAX8</accession>
<evidence type="ECO:0000259" key="5">
    <source>
        <dbReference type="Pfam" id="PF01494"/>
    </source>
</evidence>
<evidence type="ECO:0000313" key="6">
    <source>
        <dbReference type="EMBL" id="OIW30449.1"/>
    </source>
</evidence>
<dbReference type="GO" id="GO:0004497">
    <property type="term" value="F:monooxygenase activity"/>
    <property type="evidence" value="ECO:0007669"/>
    <property type="project" value="UniProtKB-KW"/>
</dbReference>
<keyword evidence="3" id="KW-0560">Oxidoreductase</keyword>
<dbReference type="PANTHER" id="PTHR46972:SF1">
    <property type="entry name" value="FAD DEPENDENT OXIDOREDUCTASE DOMAIN-CONTAINING PROTEIN"/>
    <property type="match status" value="1"/>
</dbReference>
<dbReference type="InParanoid" id="A0A1J7JAX8"/>
<dbReference type="SUPFAM" id="SSF51905">
    <property type="entry name" value="FAD/NAD(P)-binding domain"/>
    <property type="match status" value="1"/>
</dbReference>
<dbReference type="GO" id="GO:0071949">
    <property type="term" value="F:FAD binding"/>
    <property type="evidence" value="ECO:0007669"/>
    <property type="project" value="InterPro"/>
</dbReference>
<protein>
    <submittedName>
        <fullName evidence="6">FAD/NAD(P)-binding domain-containing protein</fullName>
    </submittedName>
</protein>
<dbReference type="EMBL" id="KV875096">
    <property type="protein sequence ID" value="OIW30449.1"/>
    <property type="molecule type" value="Genomic_DNA"/>
</dbReference>
<evidence type="ECO:0000256" key="3">
    <source>
        <dbReference type="ARBA" id="ARBA00023002"/>
    </source>
</evidence>
<dbReference type="STRING" id="1408157.A0A1J7JAX8"/>
<keyword evidence="4" id="KW-0503">Monooxygenase</keyword>
<keyword evidence="1" id="KW-0285">Flavoprotein</keyword>
<dbReference type="OrthoDB" id="655030at2759"/>
<evidence type="ECO:0000256" key="4">
    <source>
        <dbReference type="ARBA" id="ARBA00023033"/>
    </source>
</evidence>